<keyword evidence="3" id="KW-1185">Reference proteome</keyword>
<dbReference type="InterPro" id="IPR000182">
    <property type="entry name" value="GNAT_dom"/>
</dbReference>
<dbReference type="EMBL" id="JACCBV010000001">
    <property type="protein sequence ID" value="NYE20109.1"/>
    <property type="molecule type" value="Genomic_DNA"/>
</dbReference>
<organism evidence="2 3">
    <name type="scientific">Microbacterium immunditiarum</name>
    <dbReference type="NCBI Taxonomy" id="337480"/>
    <lineage>
        <taxon>Bacteria</taxon>
        <taxon>Bacillati</taxon>
        <taxon>Actinomycetota</taxon>
        <taxon>Actinomycetes</taxon>
        <taxon>Micrococcales</taxon>
        <taxon>Microbacteriaceae</taxon>
        <taxon>Microbacterium</taxon>
    </lineage>
</organism>
<dbReference type="Proteomes" id="UP000576969">
    <property type="component" value="Unassembled WGS sequence"/>
</dbReference>
<reference evidence="2 3" key="1">
    <citation type="submission" date="2020-07" db="EMBL/GenBank/DDBJ databases">
        <title>Sequencing the genomes of 1000 actinobacteria strains.</title>
        <authorList>
            <person name="Klenk H.-P."/>
        </authorList>
    </citation>
    <scope>NUCLEOTIDE SEQUENCE [LARGE SCALE GENOMIC DNA]</scope>
    <source>
        <strain evidence="2 3">DSM 24662</strain>
    </source>
</reference>
<dbReference type="RefSeq" id="WP_179489826.1">
    <property type="nucleotide sequence ID" value="NZ_JACCBV010000001.1"/>
</dbReference>
<dbReference type="Gene3D" id="3.40.630.30">
    <property type="match status" value="1"/>
</dbReference>
<evidence type="ECO:0000313" key="3">
    <source>
        <dbReference type="Proteomes" id="UP000576969"/>
    </source>
</evidence>
<dbReference type="GO" id="GO:0016747">
    <property type="term" value="F:acyltransferase activity, transferring groups other than amino-acyl groups"/>
    <property type="evidence" value="ECO:0007669"/>
    <property type="project" value="InterPro"/>
</dbReference>
<keyword evidence="2" id="KW-0808">Transferase</keyword>
<dbReference type="SUPFAM" id="SSF55729">
    <property type="entry name" value="Acyl-CoA N-acyltransferases (Nat)"/>
    <property type="match status" value="2"/>
</dbReference>
<evidence type="ECO:0000259" key="1">
    <source>
        <dbReference type="PROSITE" id="PS51186"/>
    </source>
</evidence>
<dbReference type="InterPro" id="IPR016181">
    <property type="entry name" value="Acyl_CoA_acyltransferase"/>
</dbReference>
<comment type="caution">
    <text evidence="2">The sequence shown here is derived from an EMBL/GenBank/DDBJ whole genome shotgun (WGS) entry which is preliminary data.</text>
</comment>
<sequence>MRETGVTVAITPMIVPEAPDAANAAGFRAMVGVRNRVSSALFGADALDATAEQVLPTWTEQTDMALHGWLVRAEDEVVGRAVVDFPREVGSRRATIRVEVVREAWGRGFGSEAMAFAEDRVRQLGRSVLQAMTVHPAGAEPSLVPRSGAGTVPEDRFSRFMLSFGYTLEQVYRISALDLTRPIDGFDALLAGAREASGDYRYVSWTSPTPDEWLDDYAWLKSRMSTDAPTADMEMDEEAWDGGRVRRLEEVFARSGRSRLVGAAQHVPSGRLVAFTELSSFRVPGKPIDQDDTLVLKEHRGHRLGALVKCETLIRARELFPEGERILTGNAEENRPMLAINEAMGFAPTRYIADWQKTV</sequence>
<dbReference type="AlphaFoldDB" id="A0A7Y9KLT3"/>
<name>A0A7Y9KLT3_9MICO</name>
<accession>A0A7Y9KLT3</accession>
<dbReference type="PROSITE" id="PS51186">
    <property type="entry name" value="GNAT"/>
    <property type="match status" value="1"/>
</dbReference>
<gene>
    <name evidence="2" type="ORF">BJ991_002137</name>
</gene>
<protein>
    <submittedName>
        <fullName evidence="2">GNAT superfamily N-acetyltransferase</fullName>
    </submittedName>
</protein>
<evidence type="ECO:0000313" key="2">
    <source>
        <dbReference type="EMBL" id="NYE20109.1"/>
    </source>
</evidence>
<feature type="domain" description="N-acetyltransferase" evidence="1">
    <location>
        <begin position="31"/>
        <end position="184"/>
    </location>
</feature>
<dbReference type="Pfam" id="PF00583">
    <property type="entry name" value="Acetyltransf_1"/>
    <property type="match status" value="1"/>
</dbReference>
<proteinExistence type="predicted"/>